<dbReference type="AlphaFoldDB" id="A0A9D1JUV8"/>
<accession>A0A9D1JUV8</accession>
<feature type="transmembrane region" description="Helical" evidence="1">
    <location>
        <begin position="80"/>
        <end position="100"/>
    </location>
</feature>
<dbReference type="Proteomes" id="UP000824001">
    <property type="component" value="Unassembled WGS sequence"/>
</dbReference>
<dbReference type="PANTHER" id="PTHR36834:SF1">
    <property type="entry name" value="INTEGRAL MEMBRANE PROTEIN"/>
    <property type="match status" value="1"/>
</dbReference>
<proteinExistence type="predicted"/>
<keyword evidence="1" id="KW-0812">Transmembrane</keyword>
<feature type="domain" description="VanZ-like" evidence="2">
    <location>
        <begin position="38"/>
        <end position="162"/>
    </location>
</feature>
<dbReference type="InterPro" id="IPR006976">
    <property type="entry name" value="VanZ-like"/>
</dbReference>
<feature type="transmembrane region" description="Helical" evidence="1">
    <location>
        <begin position="6"/>
        <end position="23"/>
    </location>
</feature>
<feature type="transmembrane region" description="Helical" evidence="1">
    <location>
        <begin position="30"/>
        <end position="52"/>
    </location>
</feature>
<dbReference type="EMBL" id="DVJK01000036">
    <property type="protein sequence ID" value="HIS66158.1"/>
    <property type="molecule type" value="Genomic_DNA"/>
</dbReference>
<evidence type="ECO:0000259" key="2">
    <source>
        <dbReference type="Pfam" id="PF04892"/>
    </source>
</evidence>
<protein>
    <submittedName>
        <fullName evidence="3">VanZ family protein</fullName>
    </submittedName>
</protein>
<feature type="transmembrane region" description="Helical" evidence="1">
    <location>
        <begin position="146"/>
        <end position="162"/>
    </location>
</feature>
<evidence type="ECO:0000313" key="4">
    <source>
        <dbReference type="Proteomes" id="UP000824001"/>
    </source>
</evidence>
<feature type="transmembrane region" description="Helical" evidence="1">
    <location>
        <begin position="112"/>
        <end position="134"/>
    </location>
</feature>
<keyword evidence="1" id="KW-0472">Membrane</keyword>
<organism evidence="3 4">
    <name type="scientific">Candidatus Scatomorpha merdipullorum</name>
    <dbReference type="NCBI Taxonomy" id="2840927"/>
    <lineage>
        <taxon>Bacteria</taxon>
        <taxon>Bacillati</taxon>
        <taxon>Bacillota</taxon>
        <taxon>Clostridia</taxon>
        <taxon>Eubacteriales</taxon>
        <taxon>Candidatus Scatomorpha</taxon>
    </lineage>
</organism>
<evidence type="ECO:0000313" key="3">
    <source>
        <dbReference type="EMBL" id="HIS66158.1"/>
    </source>
</evidence>
<dbReference type="Pfam" id="PF04892">
    <property type="entry name" value="VanZ"/>
    <property type="match status" value="1"/>
</dbReference>
<name>A0A9D1JUV8_9FIRM</name>
<comment type="caution">
    <text evidence="3">The sequence shown here is derived from an EMBL/GenBank/DDBJ whole genome shotgun (WGS) entry which is preliminary data.</text>
</comment>
<reference evidence="3" key="1">
    <citation type="submission" date="2020-10" db="EMBL/GenBank/DDBJ databases">
        <authorList>
            <person name="Gilroy R."/>
        </authorList>
    </citation>
    <scope>NUCLEOTIDE SEQUENCE</scope>
    <source>
        <strain evidence="3">ChiHjej10B9-9673</strain>
    </source>
</reference>
<dbReference type="InterPro" id="IPR053150">
    <property type="entry name" value="Teicoplanin_resist-assoc"/>
</dbReference>
<keyword evidence="1" id="KW-1133">Transmembrane helix</keyword>
<reference evidence="3" key="2">
    <citation type="journal article" date="2021" name="PeerJ">
        <title>Extensive microbial diversity within the chicken gut microbiome revealed by metagenomics and culture.</title>
        <authorList>
            <person name="Gilroy R."/>
            <person name="Ravi A."/>
            <person name="Getino M."/>
            <person name="Pursley I."/>
            <person name="Horton D.L."/>
            <person name="Alikhan N.F."/>
            <person name="Baker D."/>
            <person name="Gharbi K."/>
            <person name="Hall N."/>
            <person name="Watson M."/>
            <person name="Adriaenssens E.M."/>
            <person name="Foster-Nyarko E."/>
            <person name="Jarju S."/>
            <person name="Secka A."/>
            <person name="Antonio M."/>
            <person name="Oren A."/>
            <person name="Chaudhuri R.R."/>
            <person name="La Ragione R."/>
            <person name="Hildebrand F."/>
            <person name="Pallen M.J."/>
        </authorList>
    </citation>
    <scope>NUCLEOTIDE SEQUENCE</scope>
    <source>
        <strain evidence="3">ChiHjej10B9-9673</strain>
    </source>
</reference>
<evidence type="ECO:0000256" key="1">
    <source>
        <dbReference type="SAM" id="Phobius"/>
    </source>
</evidence>
<dbReference type="PANTHER" id="PTHR36834">
    <property type="entry name" value="MEMBRANE PROTEIN-RELATED"/>
    <property type="match status" value="1"/>
</dbReference>
<sequence length="175" mass="20219">MAELLLDFGLLALAYAAVWALRLRRREQRYRVWFTLLWLYLCAVACVTLMPFRLPIPGANRLFLEEINLEPFRDIKRGYLYARSGVVLNCLMFLPFGFILPCIRRRGPVRVTLASLGLSLFIEGVQLLYCWGGVSNRRIFDVTDLIMNTLGGLLGYVLFLLARPKLRALDEKMTW</sequence>
<gene>
    <name evidence="3" type="ORF">IAC18_01215</name>
</gene>